<evidence type="ECO:0000313" key="1">
    <source>
        <dbReference type="EMBL" id="OBQ41403.1"/>
    </source>
</evidence>
<accession>A0A1B7WW87</accession>
<dbReference type="Proteomes" id="UP000092093">
    <property type="component" value="Unassembled WGS sequence"/>
</dbReference>
<protein>
    <submittedName>
        <fullName evidence="1">Uncharacterized protein</fullName>
    </submittedName>
</protein>
<dbReference type="AlphaFoldDB" id="A0A1B7WW87"/>
<proteinExistence type="predicted"/>
<sequence>MALFARNPFDSGAAGATLVTSTTAVTGIFYAIQVVQDAVFASITGNLTGFSGSPLTTTTFPAGTVIYGQFTALQLTSGRVIAYSA</sequence>
<reference evidence="1 2" key="1">
    <citation type="submission" date="2015-09" db="EMBL/GenBank/DDBJ databases">
        <title>Aphanizomenon flos-aquae WA102.</title>
        <authorList>
            <person name="Driscoll C."/>
        </authorList>
    </citation>
    <scope>NUCLEOTIDE SEQUENCE [LARGE SCALE GENOMIC DNA]</scope>
    <source>
        <strain evidence="1">WA102</strain>
    </source>
</reference>
<organism evidence="1 2">
    <name type="scientific">Aphanizomenon flos-aquae WA102</name>
    <dbReference type="NCBI Taxonomy" id="1710896"/>
    <lineage>
        <taxon>Bacteria</taxon>
        <taxon>Bacillati</taxon>
        <taxon>Cyanobacteriota</taxon>
        <taxon>Cyanophyceae</taxon>
        <taxon>Nostocales</taxon>
        <taxon>Aphanizomenonaceae</taxon>
        <taxon>Aphanizomenon</taxon>
    </lineage>
</organism>
<evidence type="ECO:0000313" key="2">
    <source>
        <dbReference type="Proteomes" id="UP000092093"/>
    </source>
</evidence>
<name>A0A1B7WW87_APHFL</name>
<comment type="caution">
    <text evidence="1">The sequence shown here is derived from an EMBL/GenBank/DDBJ whole genome shotgun (WGS) entry which is preliminary data.</text>
</comment>
<gene>
    <name evidence="1" type="ORF">AN484_20980</name>
</gene>
<dbReference type="EMBL" id="LJOW01000148">
    <property type="protein sequence ID" value="OBQ41403.1"/>
    <property type="molecule type" value="Genomic_DNA"/>
</dbReference>